<dbReference type="SUPFAM" id="SSF75169">
    <property type="entry name" value="DsrEFH-like"/>
    <property type="match status" value="1"/>
</dbReference>
<dbReference type="AlphaFoldDB" id="A0A7C9GPK5"/>
<evidence type="ECO:0000256" key="1">
    <source>
        <dbReference type="SAM" id="SignalP"/>
    </source>
</evidence>
<dbReference type="Gene3D" id="3.40.1260.10">
    <property type="entry name" value="DsrEFH-like"/>
    <property type="match status" value="1"/>
</dbReference>
<reference evidence="2 3" key="1">
    <citation type="submission" date="2019-09" db="EMBL/GenBank/DDBJ databases">
        <title>Polymorphobacter sp. isolated from a lake in China.</title>
        <authorList>
            <person name="Liu Z."/>
        </authorList>
    </citation>
    <scope>NUCLEOTIDE SEQUENCE [LARGE SCALE GENOMIC DNA]</scope>
    <source>
        <strain evidence="2 3">D40P</strain>
    </source>
</reference>
<proteinExistence type="predicted"/>
<name>A0A7C9GPK5_9SPHN</name>
<dbReference type="EMBL" id="WIOL01000002">
    <property type="protein sequence ID" value="MQT16770.1"/>
    <property type="molecule type" value="Genomic_DNA"/>
</dbReference>
<dbReference type="InterPro" id="IPR027396">
    <property type="entry name" value="DsrEFH-like"/>
</dbReference>
<keyword evidence="1" id="KW-0732">Signal</keyword>
<sequence>MMRPVFGAALLLAMPAAAQTPAFHPGPVLPDVAPVATIASDMVIPKGTVFKVTFDVTGQATPGTVNTRFESAARFLNAHVEAGVPEADIHVAYVVHSKAIVDLLRPAPYAARTGGKTNATAALVAKLLAHNVDFYVCGQSAAAQGVANADLLPGVKMAISASSAHALLGMQGYTLIPF</sequence>
<organism evidence="2 3">
    <name type="scientific">Sandarakinorhabdus fusca</name>
    <dbReference type="NCBI Taxonomy" id="1439888"/>
    <lineage>
        <taxon>Bacteria</taxon>
        <taxon>Pseudomonadati</taxon>
        <taxon>Pseudomonadota</taxon>
        <taxon>Alphaproteobacteria</taxon>
        <taxon>Sphingomonadales</taxon>
        <taxon>Sphingosinicellaceae</taxon>
        <taxon>Sandarakinorhabdus</taxon>
    </lineage>
</organism>
<dbReference type="InterPro" id="IPR003787">
    <property type="entry name" value="Sulphur_relay_DsrE/F-like"/>
</dbReference>
<feature type="chain" id="PRO_5028964693" evidence="1">
    <location>
        <begin position="19"/>
        <end position="178"/>
    </location>
</feature>
<evidence type="ECO:0000313" key="2">
    <source>
        <dbReference type="EMBL" id="MQT16770.1"/>
    </source>
</evidence>
<accession>A0A7C9GPK5</accession>
<dbReference type="PANTHER" id="PTHR37691:SF1">
    <property type="entry name" value="BLR3518 PROTEIN"/>
    <property type="match status" value="1"/>
</dbReference>
<comment type="caution">
    <text evidence="2">The sequence shown here is derived from an EMBL/GenBank/DDBJ whole genome shotgun (WGS) entry which is preliminary data.</text>
</comment>
<dbReference type="Pfam" id="PF02635">
    <property type="entry name" value="DsrE"/>
    <property type="match status" value="1"/>
</dbReference>
<gene>
    <name evidence="2" type="ORF">F3168_05825</name>
</gene>
<dbReference type="RefSeq" id="WP_152577231.1">
    <property type="nucleotide sequence ID" value="NZ_JAATJI010000001.1"/>
</dbReference>
<protein>
    <submittedName>
        <fullName evidence="2">Uncharacterized protein</fullName>
    </submittedName>
</protein>
<dbReference type="OrthoDB" id="7206705at2"/>
<dbReference type="Proteomes" id="UP000481327">
    <property type="component" value="Unassembled WGS sequence"/>
</dbReference>
<feature type="signal peptide" evidence="1">
    <location>
        <begin position="1"/>
        <end position="18"/>
    </location>
</feature>
<evidence type="ECO:0000313" key="3">
    <source>
        <dbReference type="Proteomes" id="UP000481327"/>
    </source>
</evidence>
<keyword evidence="3" id="KW-1185">Reference proteome</keyword>
<dbReference type="PANTHER" id="PTHR37691">
    <property type="entry name" value="BLR3518 PROTEIN"/>
    <property type="match status" value="1"/>
</dbReference>